<dbReference type="EMBL" id="MDBO01000075">
    <property type="protein sequence ID" value="PMP10226.1"/>
    <property type="molecule type" value="Genomic_DNA"/>
</dbReference>
<accession>A0AAP8SWN2</accession>
<sequence>MVHLEQVLNAVESQPRQAVMTRLMAIGLEVADASLFYGRENSGIWIRQSTNRLADQYLWECQDKLGTEGKLSDLVAGMGWFIEPYDRESMFVYKV</sequence>
<evidence type="ECO:0000313" key="1">
    <source>
        <dbReference type="EMBL" id="PMP10226.1"/>
    </source>
</evidence>
<dbReference type="Proteomes" id="UP000235611">
    <property type="component" value="Unassembled WGS sequence"/>
</dbReference>
<dbReference type="AlphaFoldDB" id="A0AAP8SWN2"/>
<organism evidence="1 2">
    <name type="scientific">Vibrio breoganii</name>
    <dbReference type="NCBI Taxonomy" id="553239"/>
    <lineage>
        <taxon>Bacteria</taxon>
        <taxon>Pseudomonadati</taxon>
        <taxon>Pseudomonadota</taxon>
        <taxon>Gammaproteobacteria</taxon>
        <taxon>Vibrionales</taxon>
        <taxon>Vibrionaceae</taxon>
        <taxon>Vibrio</taxon>
    </lineage>
</organism>
<comment type="caution">
    <text evidence="1">The sequence shown here is derived from an EMBL/GenBank/DDBJ whole genome shotgun (WGS) entry which is preliminary data.</text>
</comment>
<gene>
    <name evidence="1" type="ORF">BCS93_11160</name>
</gene>
<reference evidence="2" key="1">
    <citation type="submission" date="2016-07" db="EMBL/GenBank/DDBJ databases">
        <title>Nontailed viruses are major unrecognized killers of bacteria in the ocean.</title>
        <authorList>
            <person name="Kauffman K."/>
            <person name="Hussain F."/>
            <person name="Yang J."/>
            <person name="Arevalo P."/>
            <person name="Brown J."/>
            <person name="Cutler M."/>
            <person name="Kelly L."/>
            <person name="Polz M.F."/>
        </authorList>
    </citation>
    <scope>NUCLEOTIDE SEQUENCE [LARGE SCALE GENOMIC DNA]</scope>
    <source>
        <strain evidence="2">10N.222.49.A5</strain>
    </source>
</reference>
<name>A0AAP8SWN2_9VIBR</name>
<proteinExistence type="predicted"/>
<protein>
    <submittedName>
        <fullName evidence="1">Uncharacterized protein</fullName>
    </submittedName>
</protein>
<evidence type="ECO:0000313" key="2">
    <source>
        <dbReference type="Proteomes" id="UP000235611"/>
    </source>
</evidence>
<dbReference type="RefSeq" id="WP_102477782.1">
    <property type="nucleotide sequence ID" value="NZ_MDBO01000075.1"/>
</dbReference>